<reference evidence="3 4" key="1">
    <citation type="submission" date="2016-10" db="EMBL/GenBank/DDBJ databases">
        <authorList>
            <person name="de Groot N.N."/>
        </authorList>
    </citation>
    <scope>NUCLEOTIDE SEQUENCE [LARGE SCALE GENOMIC DNA]</scope>
    <source>
        <strain evidence="3 4">NE2</strain>
    </source>
</reference>
<sequence>MRFTMPTLFAKPDRESGLDQPLFGAADFGKDFGLLPREKIELMVRRKMILGREALAEDQVQPASLDLRLGPRAFRIRASFLPGVGNSVEDRLQALVGMDDAIDLEGKGAVLERGCVYIIPLIEHLALPKDISAVANPKSSTGRLDVFTRLITDHSQVFDRVARGYEGPLYAEVSPRSFSVRVRKGARLNQIRFRRLNSQQFERTHFGADEKELFRRHSETPLVDRELTRQELCDGLPVHVGLSAEPMDGIIGFRAQKHADILDVDRVAEYRWDEYWDPIRARPDRRLIIDPDEFYILASKERLQIPPDLAAEMVPIDPAMGEFRVHYAGFFDPGFGAGRNGQPSARAVLEVRGYEVPFFIEDGQVIGRLVYEKMSEPPQSLYGEGEGSNYQGQGLKLSKHFRMD</sequence>
<evidence type="ECO:0000259" key="1">
    <source>
        <dbReference type="Pfam" id="PF06559"/>
    </source>
</evidence>
<evidence type="ECO:0000313" key="4">
    <source>
        <dbReference type="Proteomes" id="UP000198755"/>
    </source>
</evidence>
<evidence type="ECO:0000313" key="3">
    <source>
        <dbReference type="EMBL" id="SFK61931.1"/>
    </source>
</evidence>
<accession>A0A1I4B1G9</accession>
<dbReference type="PANTHER" id="PTHR42680:SF3">
    <property type="entry name" value="DCTP DEAMINASE"/>
    <property type="match status" value="1"/>
</dbReference>
<gene>
    <name evidence="3" type="ORF">SAMN05444581_11252</name>
</gene>
<dbReference type="GO" id="GO:0008829">
    <property type="term" value="F:dCTP deaminase activity"/>
    <property type="evidence" value="ECO:0007669"/>
    <property type="project" value="InterPro"/>
</dbReference>
<proteinExistence type="predicted"/>
<dbReference type="NCBIfam" id="NF005734">
    <property type="entry name" value="PRK07559.1"/>
    <property type="match status" value="1"/>
</dbReference>
<dbReference type="AlphaFoldDB" id="A0A1I4B1G9"/>
<organism evidence="3 4">
    <name type="scientific">Methylocapsa palsarum</name>
    <dbReference type="NCBI Taxonomy" id="1612308"/>
    <lineage>
        <taxon>Bacteria</taxon>
        <taxon>Pseudomonadati</taxon>
        <taxon>Pseudomonadota</taxon>
        <taxon>Alphaproteobacteria</taxon>
        <taxon>Hyphomicrobiales</taxon>
        <taxon>Beijerinckiaceae</taxon>
        <taxon>Methylocapsa</taxon>
    </lineage>
</organism>
<dbReference type="Gene3D" id="2.70.40.10">
    <property type="match status" value="2"/>
</dbReference>
<dbReference type="SUPFAM" id="SSF51283">
    <property type="entry name" value="dUTPase-like"/>
    <property type="match status" value="2"/>
</dbReference>
<dbReference type="InterPro" id="IPR053811">
    <property type="entry name" value="DCD_C"/>
</dbReference>
<dbReference type="PANTHER" id="PTHR42680">
    <property type="entry name" value="DCTP DEAMINASE"/>
    <property type="match status" value="1"/>
</dbReference>
<evidence type="ECO:0000259" key="2">
    <source>
        <dbReference type="Pfam" id="PF22569"/>
    </source>
</evidence>
<feature type="domain" description="2'-deoxycytidine 5'-triphosphate deaminase C-terminal" evidence="2">
    <location>
        <begin position="210"/>
        <end position="401"/>
    </location>
</feature>
<keyword evidence="4" id="KW-1185">Reference proteome</keyword>
<dbReference type="Proteomes" id="UP000198755">
    <property type="component" value="Unassembled WGS sequence"/>
</dbReference>
<dbReference type="GO" id="GO:0009394">
    <property type="term" value="P:2'-deoxyribonucleotide metabolic process"/>
    <property type="evidence" value="ECO:0007669"/>
    <property type="project" value="InterPro"/>
</dbReference>
<feature type="domain" description="2'-deoxycytidine 5'-triphosphate deaminase N-terminal" evidence="1">
    <location>
        <begin position="32"/>
        <end position="195"/>
    </location>
</feature>
<dbReference type="InterPro" id="IPR010550">
    <property type="entry name" value="DCD_N"/>
</dbReference>
<protein>
    <submittedName>
        <fullName evidence="3">dCTP deaminase</fullName>
    </submittedName>
</protein>
<dbReference type="STRING" id="1612308.SAMN05444581_11252"/>
<dbReference type="InterPro" id="IPR036157">
    <property type="entry name" value="dUTPase-like_sf"/>
</dbReference>
<name>A0A1I4B1G9_9HYPH</name>
<dbReference type="Pfam" id="PF06559">
    <property type="entry name" value="DCD_N"/>
    <property type="match status" value="1"/>
</dbReference>
<dbReference type="EMBL" id="FOSN01000012">
    <property type="protein sequence ID" value="SFK61931.1"/>
    <property type="molecule type" value="Genomic_DNA"/>
</dbReference>
<dbReference type="Pfam" id="PF22569">
    <property type="entry name" value="DCD_C"/>
    <property type="match status" value="1"/>
</dbReference>